<name>A0ACB6Q910_9PLEO</name>
<evidence type="ECO:0000313" key="1">
    <source>
        <dbReference type="EMBL" id="KAF2463529.1"/>
    </source>
</evidence>
<reference evidence="1" key="1">
    <citation type="journal article" date="2020" name="Stud. Mycol.">
        <title>101 Dothideomycetes genomes: a test case for predicting lifestyles and emergence of pathogens.</title>
        <authorList>
            <person name="Haridas S."/>
            <person name="Albert R."/>
            <person name="Binder M."/>
            <person name="Bloem J."/>
            <person name="Labutti K."/>
            <person name="Salamov A."/>
            <person name="Andreopoulos B."/>
            <person name="Baker S."/>
            <person name="Barry K."/>
            <person name="Bills G."/>
            <person name="Bluhm B."/>
            <person name="Cannon C."/>
            <person name="Castanera R."/>
            <person name="Culley D."/>
            <person name="Daum C."/>
            <person name="Ezra D."/>
            <person name="Gonzalez J."/>
            <person name="Henrissat B."/>
            <person name="Kuo A."/>
            <person name="Liang C."/>
            <person name="Lipzen A."/>
            <person name="Lutzoni F."/>
            <person name="Magnuson J."/>
            <person name="Mondo S."/>
            <person name="Nolan M."/>
            <person name="Ohm R."/>
            <person name="Pangilinan J."/>
            <person name="Park H.-J."/>
            <person name="Ramirez L."/>
            <person name="Alfaro M."/>
            <person name="Sun H."/>
            <person name="Tritt A."/>
            <person name="Yoshinaga Y."/>
            <person name="Zwiers L.-H."/>
            <person name="Turgeon B."/>
            <person name="Goodwin S."/>
            <person name="Spatafora J."/>
            <person name="Crous P."/>
            <person name="Grigoriev I."/>
        </authorList>
    </citation>
    <scope>NUCLEOTIDE SEQUENCE</scope>
    <source>
        <strain evidence="1">ATCC 200398</strain>
    </source>
</reference>
<proteinExistence type="predicted"/>
<dbReference type="EMBL" id="MU003549">
    <property type="protein sequence ID" value="KAF2463529.1"/>
    <property type="molecule type" value="Genomic_DNA"/>
</dbReference>
<keyword evidence="2" id="KW-1185">Reference proteome</keyword>
<organism evidence="1 2">
    <name type="scientific">Lindgomyces ingoldianus</name>
    <dbReference type="NCBI Taxonomy" id="673940"/>
    <lineage>
        <taxon>Eukaryota</taxon>
        <taxon>Fungi</taxon>
        <taxon>Dikarya</taxon>
        <taxon>Ascomycota</taxon>
        <taxon>Pezizomycotina</taxon>
        <taxon>Dothideomycetes</taxon>
        <taxon>Pleosporomycetidae</taxon>
        <taxon>Pleosporales</taxon>
        <taxon>Lindgomycetaceae</taxon>
        <taxon>Lindgomyces</taxon>
    </lineage>
</organism>
<evidence type="ECO:0000313" key="2">
    <source>
        <dbReference type="Proteomes" id="UP000799755"/>
    </source>
</evidence>
<comment type="caution">
    <text evidence="1">The sequence shown here is derived from an EMBL/GenBank/DDBJ whole genome shotgun (WGS) entry which is preliminary data.</text>
</comment>
<protein>
    <submittedName>
        <fullName evidence="1">Uncharacterized protein</fullName>
    </submittedName>
</protein>
<gene>
    <name evidence="1" type="ORF">BDR25DRAFT_362697</name>
</gene>
<dbReference type="Proteomes" id="UP000799755">
    <property type="component" value="Unassembled WGS sequence"/>
</dbReference>
<accession>A0ACB6Q910</accession>
<sequence>MRKLYYAVCTGRSLCGYRNLHVAARHYRTLMHAKMALNHSDWLPYYFKYTTYFRPHQKSIRPPQSSIYAIASFHNVKDSSRLFHKFIPTHKCPDVPPQHQSHPATLPPNSDPTLLGNEKYEEHVTAASDLRREWMTPRNRIGFLRRRIARSAGVRVRGGMDIDGAHALEIFGVCNKKKGGSHISKTFKIIGRRLEEKVVVLAVLCGTNRFGSDIRHSSTTHTRTRIDAHMAQKARSCHKYRGKRHKVRNSLGPTLEAQYDEINATRKFCIHEISKQPSHTNYASNSAKDAPRNWYLTMSVVEDGEGRSRQLT</sequence>